<dbReference type="InterPro" id="IPR035897">
    <property type="entry name" value="Toll_tir_struct_dom_sf"/>
</dbReference>
<evidence type="ECO:0000259" key="1">
    <source>
        <dbReference type="Pfam" id="PF13676"/>
    </source>
</evidence>
<dbReference type="Pfam" id="PF13676">
    <property type="entry name" value="TIR_2"/>
    <property type="match status" value="1"/>
</dbReference>
<evidence type="ECO:0000313" key="2">
    <source>
        <dbReference type="EMBL" id="AVR99321.1"/>
    </source>
</evidence>
<proteinExistence type="predicted"/>
<accession>A0A2R4CI36</accession>
<dbReference type="AlphaFoldDB" id="A0A2R4CI36"/>
<dbReference type="EMBL" id="CP028324">
    <property type="protein sequence ID" value="AVR99321.1"/>
    <property type="molecule type" value="Genomic_DNA"/>
</dbReference>
<dbReference type="SUPFAM" id="SSF52200">
    <property type="entry name" value="Toll/Interleukin receptor TIR domain"/>
    <property type="match status" value="1"/>
</dbReference>
<protein>
    <submittedName>
        <fullName evidence="2">Disease resistance protein</fullName>
    </submittedName>
</protein>
<name>A0A2R4CI36_9BURK</name>
<dbReference type="InterPro" id="IPR000157">
    <property type="entry name" value="TIR_dom"/>
</dbReference>
<dbReference type="KEGG" id="masz:C9I28_21110"/>
<dbReference type="GO" id="GO:0007165">
    <property type="term" value="P:signal transduction"/>
    <property type="evidence" value="ECO:0007669"/>
    <property type="project" value="InterPro"/>
</dbReference>
<dbReference type="Proteomes" id="UP000240505">
    <property type="component" value="Chromosome"/>
</dbReference>
<feature type="domain" description="TIR" evidence="1">
    <location>
        <begin position="59"/>
        <end position="175"/>
    </location>
</feature>
<keyword evidence="3" id="KW-1185">Reference proteome</keyword>
<gene>
    <name evidence="2" type="ORF">C9I28_21110</name>
</gene>
<sequence>MHYLTDGEKAPFLSLLNVEDETKGSKGNINSAIPNDALELEVDVSRRTIVDISKHKFKIAVSFPGEVRALVQNITELLEQELGADSVFYDFNYQSQLARPSIDTLLQSIYRERADLIMVFISDDYQRKDWCGIEFRAIREIVMQRAYQRIMYIRTGEGVVEGVLANDGYIDARRYTPAQISSFAIERLDLLADELRD</sequence>
<dbReference type="Gene3D" id="3.40.50.10140">
    <property type="entry name" value="Toll/interleukin-1 receptor homology (TIR) domain"/>
    <property type="match status" value="1"/>
</dbReference>
<organism evidence="2 3">
    <name type="scientific">Pseudoduganella armeniaca</name>
    <dbReference type="NCBI Taxonomy" id="2072590"/>
    <lineage>
        <taxon>Bacteria</taxon>
        <taxon>Pseudomonadati</taxon>
        <taxon>Pseudomonadota</taxon>
        <taxon>Betaproteobacteria</taxon>
        <taxon>Burkholderiales</taxon>
        <taxon>Oxalobacteraceae</taxon>
        <taxon>Telluria group</taxon>
        <taxon>Pseudoduganella</taxon>
    </lineage>
</organism>
<dbReference type="OrthoDB" id="9816036at2"/>
<evidence type="ECO:0000313" key="3">
    <source>
        <dbReference type="Proteomes" id="UP000240505"/>
    </source>
</evidence>
<reference evidence="2 3" key="1">
    <citation type="submission" date="2018-03" db="EMBL/GenBank/DDBJ databases">
        <title>Massilia armeniaca sp. nov., isolated from desert soil.</title>
        <authorList>
            <person name="Huang H."/>
            <person name="Ren M."/>
        </authorList>
    </citation>
    <scope>NUCLEOTIDE SEQUENCE [LARGE SCALE GENOMIC DNA]</scope>
    <source>
        <strain evidence="2 3">ZMN-3</strain>
    </source>
</reference>